<dbReference type="GeneID" id="55970394"/>
<feature type="transmembrane region" description="Helical" evidence="2">
    <location>
        <begin position="132"/>
        <end position="149"/>
    </location>
</feature>
<name>A0A9P5D675_9HYPO</name>
<feature type="compositionally biased region" description="Basic and acidic residues" evidence="1">
    <location>
        <begin position="360"/>
        <end position="375"/>
    </location>
</feature>
<dbReference type="EMBL" id="JAANYQ010000003">
    <property type="protein sequence ID" value="KAF4125326.1"/>
    <property type="molecule type" value="Genomic_DNA"/>
</dbReference>
<evidence type="ECO:0000313" key="3">
    <source>
        <dbReference type="EMBL" id="KAF4125326.1"/>
    </source>
</evidence>
<evidence type="ECO:0000256" key="2">
    <source>
        <dbReference type="SAM" id="Phobius"/>
    </source>
</evidence>
<dbReference type="AlphaFoldDB" id="A0A9P5D675"/>
<dbReference type="SUPFAM" id="SSF51161">
    <property type="entry name" value="Trimeric LpxA-like enzymes"/>
    <property type="match status" value="1"/>
</dbReference>
<keyword evidence="2" id="KW-0472">Membrane</keyword>
<dbReference type="OrthoDB" id="3633556at2759"/>
<sequence>MQKIESVCGKGIFDLNETTEKLYLRLMEAKIGKGVKLNRVSLGECDLLDIRDGAALDKCVCRPFAAEGNISMYLGRIVIGENALVSVASIVAAGTEVLPNTCIGPNTSNWELGDADENNRDLASSAAAKPHWLLTLLFTCPLGVATWFLSRSLDARSLGNDTRIVYHYFSLILGTFCAPYIFFGFMIVIKFILDLIFEDLPRGSSKSMGTVNTWLAGLIETLLPAPRLHSMTELFGQHYEATSTAVRMLVGKVGRRVYWLGTGPAIRYYHLLDIGNDVVFGSRSHLITSDGYWSEQVKIGDGAMTADRVCLLPGVSIGEGAIMGSGTATHRGKSYDAYGTYIGSKGGDAVCLSTGGTVEREKNRLDPKTPEKQRVSLDMSSTSESNSTSPFGHVFYMKQAPYHVMGPWAIFGYSAFIIEKLRRNCYGGQGILGLLIGNHWVVLYFKALGADIGDNCALFSNGRPSRLLSGARMNNDSCLLEHTLIMGGDTVEEKWTMQGWPAERCTGSRVKN</sequence>
<feature type="region of interest" description="Disordered" evidence="1">
    <location>
        <begin position="360"/>
        <end position="387"/>
    </location>
</feature>
<reference evidence="3" key="1">
    <citation type="submission" date="2020-03" db="EMBL/GenBank/DDBJ databases">
        <title>Site-based positive gene gene selection in Geosmithia morbida across the United States reveals a broad range of putative effectors and factors for local host and environmental adapation.</title>
        <authorList>
            <person name="Onufrak A."/>
            <person name="Murdoch R.W."/>
            <person name="Gazis R."/>
            <person name="Huff M."/>
            <person name="Staton M."/>
            <person name="Klingeman W."/>
            <person name="Hadziabdic D."/>
        </authorList>
    </citation>
    <scope>NUCLEOTIDE SEQUENCE</scope>
    <source>
        <strain evidence="3">1262</strain>
    </source>
</reference>
<protein>
    <submittedName>
        <fullName evidence="3">Acetyltransferase (Isoleucine patch superfamily)</fullName>
    </submittedName>
</protein>
<feature type="transmembrane region" description="Helical" evidence="2">
    <location>
        <begin position="169"/>
        <end position="193"/>
    </location>
</feature>
<keyword evidence="4" id="KW-1185">Reference proteome</keyword>
<gene>
    <name evidence="3" type="ORF">GMORB2_4166</name>
</gene>
<dbReference type="RefSeq" id="XP_035323978.1">
    <property type="nucleotide sequence ID" value="XM_035466141.1"/>
</dbReference>
<keyword evidence="2" id="KW-0812">Transmembrane</keyword>
<proteinExistence type="predicted"/>
<dbReference type="InterPro" id="IPR011004">
    <property type="entry name" value="Trimer_LpxA-like_sf"/>
</dbReference>
<accession>A0A9P5D675</accession>
<dbReference type="Proteomes" id="UP000749293">
    <property type="component" value="Unassembled WGS sequence"/>
</dbReference>
<dbReference type="Gene3D" id="2.160.10.10">
    <property type="entry name" value="Hexapeptide repeat proteins"/>
    <property type="match status" value="1"/>
</dbReference>
<organism evidence="3 4">
    <name type="scientific">Geosmithia morbida</name>
    <dbReference type="NCBI Taxonomy" id="1094350"/>
    <lineage>
        <taxon>Eukaryota</taxon>
        <taxon>Fungi</taxon>
        <taxon>Dikarya</taxon>
        <taxon>Ascomycota</taxon>
        <taxon>Pezizomycotina</taxon>
        <taxon>Sordariomycetes</taxon>
        <taxon>Hypocreomycetidae</taxon>
        <taxon>Hypocreales</taxon>
        <taxon>Bionectriaceae</taxon>
        <taxon>Geosmithia</taxon>
    </lineage>
</organism>
<evidence type="ECO:0000313" key="4">
    <source>
        <dbReference type="Proteomes" id="UP000749293"/>
    </source>
</evidence>
<comment type="caution">
    <text evidence="3">The sequence shown here is derived from an EMBL/GenBank/DDBJ whole genome shotgun (WGS) entry which is preliminary data.</text>
</comment>
<keyword evidence="2" id="KW-1133">Transmembrane helix</keyword>
<evidence type="ECO:0000256" key="1">
    <source>
        <dbReference type="SAM" id="MobiDB-lite"/>
    </source>
</evidence>